<gene>
    <name evidence="3" type="ORF">GCM10017635_32670</name>
</gene>
<organism evidence="3 4">
    <name type="scientific">Paracoccus kondratievae</name>
    <dbReference type="NCBI Taxonomy" id="135740"/>
    <lineage>
        <taxon>Bacteria</taxon>
        <taxon>Pseudomonadati</taxon>
        <taxon>Pseudomonadota</taxon>
        <taxon>Alphaproteobacteria</taxon>
        <taxon>Rhodobacterales</taxon>
        <taxon>Paracoccaceae</taxon>
        <taxon>Paracoccus</taxon>
    </lineage>
</organism>
<comment type="caution">
    <text evidence="3">The sequence shown here is derived from an EMBL/GenBank/DDBJ whole genome shotgun (WGS) entry which is preliminary data.</text>
</comment>
<dbReference type="InterPro" id="IPR050512">
    <property type="entry name" value="Sulf_AdTrans/APS_kinase"/>
</dbReference>
<accession>A0AAD3RV95</accession>
<evidence type="ECO:0000256" key="1">
    <source>
        <dbReference type="ARBA" id="ARBA00022679"/>
    </source>
</evidence>
<evidence type="ECO:0000313" key="4">
    <source>
        <dbReference type="Proteomes" id="UP001143349"/>
    </source>
</evidence>
<dbReference type="SUPFAM" id="SSF88697">
    <property type="entry name" value="PUA domain-like"/>
    <property type="match status" value="1"/>
</dbReference>
<dbReference type="Gene3D" id="3.10.400.10">
    <property type="entry name" value="Sulfate adenylyltransferase"/>
    <property type="match status" value="1"/>
</dbReference>
<dbReference type="Proteomes" id="UP001143349">
    <property type="component" value="Unassembled WGS sequence"/>
</dbReference>
<dbReference type="Pfam" id="PF14306">
    <property type="entry name" value="PUA_2"/>
    <property type="match status" value="1"/>
</dbReference>
<dbReference type="PANTHER" id="PTHR42700:SF1">
    <property type="entry name" value="SULFATE ADENYLYLTRANSFERASE"/>
    <property type="match status" value="1"/>
</dbReference>
<dbReference type="GO" id="GO:0004781">
    <property type="term" value="F:sulfate adenylyltransferase (ATP) activity"/>
    <property type="evidence" value="ECO:0007669"/>
    <property type="project" value="TreeGrafter"/>
</dbReference>
<dbReference type="InterPro" id="IPR025980">
    <property type="entry name" value="ATP-Sase_PUA-like_dom"/>
</dbReference>
<dbReference type="AlphaFoldDB" id="A0AAD3RV95"/>
<feature type="domain" description="ATP-sulfurylase PUA-like" evidence="2">
    <location>
        <begin position="4"/>
        <end position="158"/>
    </location>
</feature>
<reference evidence="3" key="2">
    <citation type="submission" date="2023-01" db="EMBL/GenBank/DDBJ databases">
        <authorList>
            <person name="Sun Q."/>
            <person name="Evtushenko L."/>
        </authorList>
    </citation>
    <scope>NUCLEOTIDE SEQUENCE</scope>
    <source>
        <strain evidence="3">VKM B-2222</strain>
    </source>
</reference>
<keyword evidence="4" id="KW-1185">Reference proteome</keyword>
<sequence>MTLPHHQPIRELLVSAEAGRKLLDETARLAIWDLTGDQLADLRLLVNGGYAPLRGFLPQADHQAVLEQMRLASGALWPVPVPLDISAEFAAEIDAGEDIALRAPDGTILAIMSITDKWAPDWRAEAKELFGGCDPSHPGVVRMAALAGRVCLGGPVKGLPVPDAVAGGPNAMRSDWREQGRARVLACDPGDEALARPVAQALDATLLTLPAPRHYGPREALRLAILARNYGATDLLLPADEAAQDLLRAHQDEIGVTLARRDSAGVLSG</sequence>
<name>A0AAD3RV95_9RHOB</name>
<dbReference type="GO" id="GO:0019379">
    <property type="term" value="P:sulfate assimilation, phosphoadenylyl sulfate reduction by phosphoadenylyl-sulfate reductase (thioredoxin)"/>
    <property type="evidence" value="ECO:0007669"/>
    <property type="project" value="TreeGrafter"/>
</dbReference>
<dbReference type="RefSeq" id="WP_271180224.1">
    <property type="nucleotide sequence ID" value="NZ_BSFH01000095.1"/>
</dbReference>
<keyword evidence="1" id="KW-0808">Transferase</keyword>
<dbReference type="InterPro" id="IPR015947">
    <property type="entry name" value="PUA-like_sf"/>
</dbReference>
<reference evidence="3" key="1">
    <citation type="journal article" date="2014" name="Int. J. Syst. Evol. Microbiol.">
        <title>Complete genome sequence of Corynebacterium casei LMG S-19264T (=DSM 44701T), isolated from a smear-ripened cheese.</title>
        <authorList>
            <consortium name="US DOE Joint Genome Institute (JGI-PGF)"/>
            <person name="Walter F."/>
            <person name="Albersmeier A."/>
            <person name="Kalinowski J."/>
            <person name="Ruckert C."/>
        </authorList>
    </citation>
    <scope>NUCLEOTIDE SEQUENCE</scope>
    <source>
        <strain evidence="3">VKM B-2222</strain>
    </source>
</reference>
<dbReference type="PANTHER" id="PTHR42700">
    <property type="entry name" value="SULFATE ADENYLYLTRANSFERASE"/>
    <property type="match status" value="1"/>
</dbReference>
<dbReference type="GO" id="GO:0010134">
    <property type="term" value="P:sulfate assimilation via adenylyl sulfate reduction"/>
    <property type="evidence" value="ECO:0007669"/>
    <property type="project" value="TreeGrafter"/>
</dbReference>
<proteinExistence type="predicted"/>
<evidence type="ECO:0000313" key="3">
    <source>
        <dbReference type="EMBL" id="GLK65790.1"/>
    </source>
</evidence>
<dbReference type="EMBL" id="BSFH01000095">
    <property type="protein sequence ID" value="GLK65790.1"/>
    <property type="molecule type" value="Genomic_DNA"/>
</dbReference>
<protein>
    <recommendedName>
        <fullName evidence="2">ATP-sulfurylase PUA-like domain-containing protein</fullName>
    </recommendedName>
</protein>
<evidence type="ECO:0000259" key="2">
    <source>
        <dbReference type="Pfam" id="PF14306"/>
    </source>
</evidence>
<dbReference type="GO" id="GO:0005737">
    <property type="term" value="C:cytoplasm"/>
    <property type="evidence" value="ECO:0007669"/>
    <property type="project" value="TreeGrafter"/>
</dbReference>